<organism evidence="1">
    <name type="scientific">marine metagenome</name>
    <dbReference type="NCBI Taxonomy" id="408172"/>
    <lineage>
        <taxon>unclassified sequences</taxon>
        <taxon>metagenomes</taxon>
        <taxon>ecological metagenomes</taxon>
    </lineage>
</organism>
<sequence>MYLKVLIFFLVGQASVYAASPSAVPARHGLVTSTSALASQAGVDILRQGGNAVDAAVATAFALAVTYPAAGNIGGGGFALVRLPDGRVFSLDHRETAPASASRDMYLDTEGEIIKGLSLKTHKASGTPGSVD</sequence>
<dbReference type="EMBL" id="UINC01175394">
    <property type="protein sequence ID" value="SVD82002.1"/>
    <property type="molecule type" value="Genomic_DNA"/>
</dbReference>
<dbReference type="PRINTS" id="PR01210">
    <property type="entry name" value="GGTRANSPTASE"/>
</dbReference>
<dbReference type="Pfam" id="PF01019">
    <property type="entry name" value="G_glu_transpept"/>
    <property type="match status" value="1"/>
</dbReference>
<proteinExistence type="predicted"/>
<gene>
    <name evidence="1" type="ORF">METZ01_LOCUS434856</name>
</gene>
<evidence type="ECO:0000313" key="1">
    <source>
        <dbReference type="EMBL" id="SVD82002.1"/>
    </source>
</evidence>
<feature type="non-terminal residue" evidence="1">
    <location>
        <position position="132"/>
    </location>
</feature>
<dbReference type="AlphaFoldDB" id="A0A382YFC2"/>
<protein>
    <recommendedName>
        <fullName evidence="2">Gamma-glutamyltransferase</fullName>
    </recommendedName>
</protein>
<dbReference type="InterPro" id="IPR029055">
    <property type="entry name" value="Ntn_hydrolases_N"/>
</dbReference>
<name>A0A382YFC2_9ZZZZ</name>
<accession>A0A382YFC2</accession>
<reference evidence="1" key="1">
    <citation type="submission" date="2018-05" db="EMBL/GenBank/DDBJ databases">
        <authorList>
            <person name="Lanie J.A."/>
            <person name="Ng W.-L."/>
            <person name="Kazmierczak K.M."/>
            <person name="Andrzejewski T.M."/>
            <person name="Davidsen T.M."/>
            <person name="Wayne K.J."/>
            <person name="Tettelin H."/>
            <person name="Glass J.I."/>
            <person name="Rusch D."/>
            <person name="Podicherti R."/>
            <person name="Tsui H.-C.T."/>
            <person name="Winkler M.E."/>
        </authorList>
    </citation>
    <scope>NUCLEOTIDE SEQUENCE</scope>
</reference>
<dbReference type="SUPFAM" id="SSF56235">
    <property type="entry name" value="N-terminal nucleophile aminohydrolases (Ntn hydrolases)"/>
    <property type="match status" value="1"/>
</dbReference>
<dbReference type="InterPro" id="IPR051792">
    <property type="entry name" value="GGT_bact"/>
</dbReference>
<dbReference type="PANTHER" id="PTHR43199">
    <property type="entry name" value="GLUTATHIONE HYDROLASE"/>
    <property type="match status" value="1"/>
</dbReference>
<evidence type="ECO:0008006" key="2">
    <source>
        <dbReference type="Google" id="ProtNLM"/>
    </source>
</evidence>
<dbReference type="PANTHER" id="PTHR43199:SF1">
    <property type="entry name" value="GLUTATHIONE HYDROLASE PROENZYME"/>
    <property type="match status" value="1"/>
</dbReference>